<feature type="compositionally biased region" description="Polar residues" evidence="3">
    <location>
        <begin position="729"/>
        <end position="738"/>
    </location>
</feature>
<sequence length="738" mass="85699">MLSKLRVLGVGANKLSRNFLSNRSVSLSSSSYLSARYSRFSCAIQVNNAKVNSSPSFKFPNLNYQHNEQRNYSSSSFDNNNTNQSSSSGEKSKFSFFKLVKKLAKYLFLSISAVLTLLAICIPPGLLVDFDEESRRDKSALFFLILDSYNDTWSILKRFVTSCISITQVAQAYREMNKRFEQQLKDISTNKYTAEEEEKILIEYINARRETNLKAANLLLDLCLVNAGAYVKAGQYLASLNYAIPKEFTETLSVLQDKCQQHDFSVTEKILKEDFDKDFEEIFSYFEKEPIASASIAQVHKAVLRESGKKVAVKVQHPNLEKMFKSDLNTMKFLMWSTKKFFDFPFSWCLPEFEKFLISELDFVNEAANCTHFKTIFKDYPNDQIDSPYVHWNLTSKRILTMDFIEGVKLNDFEGMKKLGIDAKEISQLIVDSYSIQTFVHGFIHSDMHNGNLLVRRSPKTNRAQVVYLDHGCYKHLDEETRKDYCNLWKAAIFRDHENLKLYTEKFGIDGKYYPLFGLFLTFSNYMDKSSTAMVDQRKNMSKDEVKKMFNNIRETFFPGSKHKAQDLFNIIEEMFKNMKLDLILLMRANIQIRSITKELGKPINRFATMVEYCLRGLHYERENYGMLCKPHRESDSKTVLVTKVTPTPFFHTLTFQLLRFKCELLALEVVFVLARMSMRVLNFFMPGNFESEEAMSDERRETEHVKARIEGRRKMELESKEDMEELSTESTTPAPAQ</sequence>
<dbReference type="AlphaFoldDB" id="D2VQL2"/>
<keyword evidence="2" id="KW-0175">Coiled coil</keyword>
<evidence type="ECO:0000256" key="4">
    <source>
        <dbReference type="SAM" id="Phobius"/>
    </source>
</evidence>
<keyword evidence="4" id="KW-0812">Transmembrane</keyword>
<dbReference type="eggNOG" id="KOG1235">
    <property type="taxonomic scope" value="Eukaryota"/>
</dbReference>
<dbReference type="GeneID" id="8855609"/>
<dbReference type="InParanoid" id="D2VQL2"/>
<dbReference type="PANTHER" id="PTHR43173:SF19">
    <property type="entry name" value="AARF DOMAIN-CONTAINING PROTEIN KINASE 1"/>
    <property type="match status" value="1"/>
</dbReference>
<organism evidence="7">
    <name type="scientific">Naegleria gruberi</name>
    <name type="common">Amoeba</name>
    <dbReference type="NCBI Taxonomy" id="5762"/>
    <lineage>
        <taxon>Eukaryota</taxon>
        <taxon>Discoba</taxon>
        <taxon>Heterolobosea</taxon>
        <taxon>Tetramitia</taxon>
        <taxon>Eutetramitia</taxon>
        <taxon>Vahlkampfiidae</taxon>
        <taxon>Naegleria</taxon>
    </lineage>
</organism>
<evidence type="ECO:0000256" key="1">
    <source>
        <dbReference type="ARBA" id="ARBA00009670"/>
    </source>
</evidence>
<dbReference type="OrthoDB" id="427480at2759"/>
<feature type="transmembrane region" description="Helical" evidence="4">
    <location>
        <begin position="106"/>
        <end position="128"/>
    </location>
</feature>
<dbReference type="EMBL" id="GG738889">
    <property type="protein sequence ID" value="EFC40890.1"/>
    <property type="molecule type" value="Genomic_DNA"/>
</dbReference>
<feature type="region of interest" description="Disordered" evidence="3">
    <location>
        <begin position="694"/>
        <end position="738"/>
    </location>
</feature>
<keyword evidence="7" id="KW-1185">Reference proteome</keyword>
<evidence type="ECO:0000313" key="7">
    <source>
        <dbReference type="Proteomes" id="UP000006671"/>
    </source>
</evidence>
<feature type="domain" description="ABC1 atypical kinase-like" evidence="5">
    <location>
        <begin position="255"/>
        <end position="501"/>
    </location>
</feature>
<evidence type="ECO:0000313" key="6">
    <source>
        <dbReference type="EMBL" id="EFC40890.1"/>
    </source>
</evidence>
<keyword evidence="4" id="KW-1133">Transmembrane helix</keyword>
<dbReference type="STRING" id="5762.D2VQL2"/>
<dbReference type="RefSeq" id="XP_002673634.1">
    <property type="nucleotide sequence ID" value="XM_002673588.1"/>
</dbReference>
<accession>D2VQL2</accession>
<proteinExistence type="inferred from homology"/>
<keyword evidence="4" id="KW-0472">Membrane</keyword>
<dbReference type="InterPro" id="IPR051130">
    <property type="entry name" value="Mito_struct-func_regulator"/>
</dbReference>
<dbReference type="SUPFAM" id="SSF56112">
    <property type="entry name" value="Protein kinase-like (PK-like)"/>
    <property type="match status" value="1"/>
</dbReference>
<name>D2VQL2_NAEGR</name>
<feature type="compositionally biased region" description="Polar residues" evidence="3">
    <location>
        <begin position="71"/>
        <end position="84"/>
    </location>
</feature>
<evidence type="ECO:0000256" key="2">
    <source>
        <dbReference type="SAM" id="Coils"/>
    </source>
</evidence>
<dbReference type="KEGG" id="ngr:NAEGRDRAFT_58948"/>
<evidence type="ECO:0000256" key="3">
    <source>
        <dbReference type="SAM" id="MobiDB-lite"/>
    </source>
</evidence>
<evidence type="ECO:0000259" key="5">
    <source>
        <dbReference type="Pfam" id="PF03109"/>
    </source>
</evidence>
<dbReference type="Proteomes" id="UP000006671">
    <property type="component" value="Unassembled WGS sequence"/>
</dbReference>
<feature type="compositionally biased region" description="Basic and acidic residues" evidence="3">
    <location>
        <begin position="697"/>
        <end position="721"/>
    </location>
</feature>
<protein>
    <submittedName>
        <fullName evidence="6">Predicted protein</fullName>
    </submittedName>
</protein>
<feature type="region of interest" description="Disordered" evidence="3">
    <location>
        <begin position="71"/>
        <end position="90"/>
    </location>
</feature>
<dbReference type="InterPro" id="IPR011009">
    <property type="entry name" value="Kinase-like_dom_sf"/>
</dbReference>
<feature type="coiled-coil region" evidence="2">
    <location>
        <begin position="170"/>
        <end position="197"/>
    </location>
</feature>
<dbReference type="Pfam" id="PF03109">
    <property type="entry name" value="ABC1"/>
    <property type="match status" value="1"/>
</dbReference>
<dbReference type="InterPro" id="IPR004147">
    <property type="entry name" value="ABC1_dom"/>
</dbReference>
<dbReference type="PANTHER" id="PTHR43173">
    <property type="entry name" value="ABC1 FAMILY PROTEIN"/>
    <property type="match status" value="1"/>
</dbReference>
<reference evidence="6 7" key="1">
    <citation type="journal article" date="2010" name="Cell">
        <title>The genome of Naegleria gruberi illuminates early eukaryotic versatility.</title>
        <authorList>
            <person name="Fritz-Laylin L.K."/>
            <person name="Prochnik S.E."/>
            <person name="Ginger M.L."/>
            <person name="Dacks J.B."/>
            <person name="Carpenter M.L."/>
            <person name="Field M.C."/>
            <person name="Kuo A."/>
            <person name="Paredez A."/>
            <person name="Chapman J."/>
            <person name="Pham J."/>
            <person name="Shu S."/>
            <person name="Neupane R."/>
            <person name="Cipriano M."/>
            <person name="Mancuso J."/>
            <person name="Tu H."/>
            <person name="Salamov A."/>
            <person name="Lindquist E."/>
            <person name="Shapiro H."/>
            <person name="Lucas S."/>
            <person name="Grigoriev I.V."/>
            <person name="Cande W.Z."/>
            <person name="Fulton C."/>
            <person name="Rokhsar D.S."/>
            <person name="Dawson S.C."/>
        </authorList>
    </citation>
    <scope>NUCLEOTIDE SEQUENCE [LARGE SCALE GENOMIC DNA]</scope>
    <source>
        <strain evidence="6 7">NEG-M</strain>
    </source>
</reference>
<dbReference type="CDD" id="cd13969">
    <property type="entry name" value="ADCK1-like"/>
    <property type="match status" value="1"/>
</dbReference>
<dbReference type="OMA" id="YLDHGCY"/>
<comment type="similarity">
    <text evidence="1">Belongs to the protein kinase superfamily. ADCK protein kinase family.</text>
</comment>
<dbReference type="VEuPathDB" id="AmoebaDB:NAEGRDRAFT_58948"/>
<gene>
    <name evidence="6" type="ORF">NAEGRDRAFT_58948</name>
</gene>
<dbReference type="InterPro" id="IPR045307">
    <property type="entry name" value="ADCK1_dom"/>
</dbReference>